<dbReference type="SUPFAM" id="SSF103506">
    <property type="entry name" value="Mitochondrial carrier"/>
    <property type="match status" value="1"/>
</dbReference>
<feature type="repeat" description="Solcar" evidence="8">
    <location>
        <begin position="223"/>
        <end position="312"/>
    </location>
</feature>
<feature type="repeat" description="Solcar" evidence="8">
    <location>
        <begin position="321"/>
        <end position="406"/>
    </location>
</feature>
<dbReference type="InterPro" id="IPR018108">
    <property type="entry name" value="MCP_transmembrane"/>
</dbReference>
<dbReference type="InterPro" id="IPR023395">
    <property type="entry name" value="MCP_dom_sf"/>
</dbReference>
<evidence type="ECO:0000313" key="10">
    <source>
        <dbReference type="EMBL" id="CAK8674337.1"/>
    </source>
</evidence>
<keyword evidence="6" id="KW-1133">Transmembrane helix</keyword>
<evidence type="ECO:0000313" key="11">
    <source>
        <dbReference type="Proteomes" id="UP001642483"/>
    </source>
</evidence>
<keyword evidence="3 9" id="KW-0813">Transport</keyword>
<dbReference type="InterPro" id="IPR050391">
    <property type="entry name" value="Mito_Metabolite_Transporter"/>
</dbReference>
<protein>
    <recommendedName>
        <fullName evidence="12">Mitochondrial uncoupling protein 2</fullName>
    </recommendedName>
</protein>
<evidence type="ECO:0000256" key="4">
    <source>
        <dbReference type="ARBA" id="ARBA00022692"/>
    </source>
</evidence>
<dbReference type="Pfam" id="PF00153">
    <property type="entry name" value="Mito_carr"/>
    <property type="match status" value="4"/>
</dbReference>
<evidence type="ECO:0000256" key="2">
    <source>
        <dbReference type="ARBA" id="ARBA00006375"/>
    </source>
</evidence>
<reference evidence="10 11" key="1">
    <citation type="submission" date="2024-02" db="EMBL/GenBank/DDBJ databases">
        <authorList>
            <person name="Daric V."/>
            <person name="Darras S."/>
        </authorList>
    </citation>
    <scope>NUCLEOTIDE SEQUENCE [LARGE SCALE GENOMIC DNA]</scope>
</reference>
<comment type="similarity">
    <text evidence="2 9">Belongs to the mitochondrial carrier (TC 2.A.29) family.</text>
</comment>
<accession>A0ABP0F3N9</accession>
<evidence type="ECO:0000256" key="1">
    <source>
        <dbReference type="ARBA" id="ARBA00004141"/>
    </source>
</evidence>
<organism evidence="10 11">
    <name type="scientific">Clavelina lepadiformis</name>
    <name type="common">Light-bulb sea squirt</name>
    <name type="synonym">Ascidia lepadiformis</name>
    <dbReference type="NCBI Taxonomy" id="159417"/>
    <lineage>
        <taxon>Eukaryota</taxon>
        <taxon>Metazoa</taxon>
        <taxon>Chordata</taxon>
        <taxon>Tunicata</taxon>
        <taxon>Ascidiacea</taxon>
        <taxon>Aplousobranchia</taxon>
        <taxon>Clavelinidae</taxon>
        <taxon>Clavelina</taxon>
    </lineage>
</organism>
<keyword evidence="4 8" id="KW-0812">Transmembrane</keyword>
<keyword evidence="5" id="KW-0677">Repeat</keyword>
<dbReference type="PROSITE" id="PS50920">
    <property type="entry name" value="SOLCAR"/>
    <property type="match status" value="3"/>
</dbReference>
<evidence type="ECO:0000256" key="9">
    <source>
        <dbReference type="RuleBase" id="RU000488"/>
    </source>
</evidence>
<feature type="repeat" description="Solcar" evidence="8">
    <location>
        <begin position="118"/>
        <end position="211"/>
    </location>
</feature>
<evidence type="ECO:0000256" key="3">
    <source>
        <dbReference type="ARBA" id="ARBA00022448"/>
    </source>
</evidence>
<evidence type="ECO:0000256" key="6">
    <source>
        <dbReference type="ARBA" id="ARBA00022989"/>
    </source>
</evidence>
<comment type="subcellular location">
    <subcellularLocation>
        <location evidence="1">Membrane</location>
        <topology evidence="1">Multi-pass membrane protein</topology>
    </subcellularLocation>
</comment>
<comment type="caution">
    <text evidence="10">The sequence shown here is derived from an EMBL/GenBank/DDBJ whole genome shotgun (WGS) entry which is preliminary data.</text>
</comment>
<dbReference type="Gene3D" id="1.50.40.10">
    <property type="entry name" value="Mitochondrial carrier domain"/>
    <property type="match status" value="2"/>
</dbReference>
<sequence length="411" mass="44945">MVHSDTKDGKELTVPLKLLSAGLAGCTADIFTFPLDTAKVWLQVRGEGENTSSSKSGAIISSKQTPVIQRTVHSANAEPLLTKNKIPASETRFNAPKTTQAGAIKMSNVYKGLPLSLKGEKIPKLKGSAAKHYPRLVQPSLKRLGAQIRTGSNLASVAEIGRSKPGMFKTIFRGVQANGFLSLYGGLAAGLQRQVAFCAVRFGLYDSVKGFYQDLFPGSGEGKQIPQRIMAGTTTAVIAVSFFQPTEVVKIRMQAQTTKPKEERMYKNCRSAYRSIFQAGITEAWKGLSTNALRLGVVNVSELVTYDVVKELILDYKLLNDNPGCHFTSAFIAGFITTLVASPVDVVKTRYMNSQPGEYKGPLECAGKLMVREGFRAFYKGFVPAYLRLGSWNIVMFVSLEQYKIAFKKLL</sequence>
<keyword evidence="11" id="KW-1185">Reference proteome</keyword>
<evidence type="ECO:0008006" key="12">
    <source>
        <dbReference type="Google" id="ProtNLM"/>
    </source>
</evidence>
<gene>
    <name evidence="10" type="ORF">CVLEPA_LOCUS4044</name>
</gene>
<evidence type="ECO:0000256" key="5">
    <source>
        <dbReference type="ARBA" id="ARBA00022737"/>
    </source>
</evidence>
<evidence type="ECO:0000256" key="8">
    <source>
        <dbReference type="PROSITE-ProRule" id="PRU00282"/>
    </source>
</evidence>
<keyword evidence="7 8" id="KW-0472">Membrane</keyword>
<evidence type="ECO:0000256" key="7">
    <source>
        <dbReference type="ARBA" id="ARBA00023136"/>
    </source>
</evidence>
<proteinExistence type="inferred from homology"/>
<dbReference type="EMBL" id="CAWYQH010000013">
    <property type="protein sequence ID" value="CAK8674337.1"/>
    <property type="molecule type" value="Genomic_DNA"/>
</dbReference>
<name>A0ABP0F3N9_CLALP</name>
<dbReference type="Proteomes" id="UP001642483">
    <property type="component" value="Unassembled WGS sequence"/>
</dbReference>
<dbReference type="PANTHER" id="PTHR45618">
    <property type="entry name" value="MITOCHONDRIAL DICARBOXYLATE CARRIER-RELATED"/>
    <property type="match status" value="1"/>
</dbReference>